<dbReference type="Proteomes" id="UP000729402">
    <property type="component" value="Unassembled WGS sequence"/>
</dbReference>
<reference evidence="2" key="2">
    <citation type="submission" date="2021-02" db="EMBL/GenBank/DDBJ databases">
        <authorList>
            <person name="Kimball J.A."/>
            <person name="Haas M.W."/>
            <person name="Macchietto M."/>
            <person name="Kono T."/>
            <person name="Duquette J."/>
            <person name="Shao M."/>
        </authorList>
    </citation>
    <scope>NUCLEOTIDE SEQUENCE</scope>
    <source>
        <tissue evidence="2">Fresh leaf tissue</tissue>
    </source>
</reference>
<reference evidence="2" key="1">
    <citation type="journal article" date="2021" name="bioRxiv">
        <title>Whole Genome Assembly and Annotation of Northern Wild Rice, Zizania palustris L., Supports a Whole Genome Duplication in the Zizania Genus.</title>
        <authorList>
            <person name="Haas M."/>
            <person name="Kono T."/>
            <person name="Macchietto M."/>
            <person name="Millas R."/>
            <person name="McGilp L."/>
            <person name="Shao M."/>
            <person name="Duquette J."/>
            <person name="Hirsch C.N."/>
            <person name="Kimball J."/>
        </authorList>
    </citation>
    <scope>NUCLEOTIDE SEQUENCE</scope>
    <source>
        <tissue evidence="2">Fresh leaf tissue</tissue>
    </source>
</reference>
<comment type="caution">
    <text evidence="2">The sequence shown here is derived from an EMBL/GenBank/DDBJ whole genome shotgun (WGS) entry which is preliminary data.</text>
</comment>
<evidence type="ECO:0000313" key="2">
    <source>
        <dbReference type="EMBL" id="KAG8046964.1"/>
    </source>
</evidence>
<sequence>MSGVGPATTRGTGRGVRAGWGALRRVAPGAGGAGQSSVTPQTGWAARSSATWVLGVDLPAEDLGRWADGGGGDEEAVQWGVDVPVGGRG</sequence>
<protein>
    <submittedName>
        <fullName evidence="2">Uncharacterized protein</fullName>
    </submittedName>
</protein>
<keyword evidence="3" id="KW-1185">Reference proteome</keyword>
<proteinExistence type="predicted"/>
<name>A0A8J5RJG7_ZIZPA</name>
<evidence type="ECO:0000256" key="1">
    <source>
        <dbReference type="SAM" id="MobiDB-lite"/>
    </source>
</evidence>
<accession>A0A8J5RJG7</accession>
<feature type="region of interest" description="Disordered" evidence="1">
    <location>
        <begin position="64"/>
        <end position="89"/>
    </location>
</feature>
<dbReference type="EMBL" id="JAAALK010000290">
    <property type="protein sequence ID" value="KAG8046964.1"/>
    <property type="molecule type" value="Genomic_DNA"/>
</dbReference>
<organism evidence="2 3">
    <name type="scientific">Zizania palustris</name>
    <name type="common">Northern wild rice</name>
    <dbReference type="NCBI Taxonomy" id="103762"/>
    <lineage>
        <taxon>Eukaryota</taxon>
        <taxon>Viridiplantae</taxon>
        <taxon>Streptophyta</taxon>
        <taxon>Embryophyta</taxon>
        <taxon>Tracheophyta</taxon>
        <taxon>Spermatophyta</taxon>
        <taxon>Magnoliopsida</taxon>
        <taxon>Liliopsida</taxon>
        <taxon>Poales</taxon>
        <taxon>Poaceae</taxon>
        <taxon>BOP clade</taxon>
        <taxon>Oryzoideae</taxon>
        <taxon>Oryzeae</taxon>
        <taxon>Zizaniinae</taxon>
        <taxon>Zizania</taxon>
    </lineage>
</organism>
<evidence type="ECO:0000313" key="3">
    <source>
        <dbReference type="Proteomes" id="UP000729402"/>
    </source>
</evidence>
<gene>
    <name evidence="2" type="ORF">GUJ93_ZPchr0008g13145</name>
</gene>
<dbReference type="AlphaFoldDB" id="A0A8J5RJG7"/>